<organism evidence="1 2">
    <name type="scientific">Salmonella phage GEC_vB_N5</name>
    <dbReference type="NCBI Taxonomy" id="2777378"/>
    <lineage>
        <taxon>Viruses</taxon>
        <taxon>Duplodnaviria</taxon>
        <taxon>Heunggongvirae</taxon>
        <taxon>Uroviricota</taxon>
        <taxon>Caudoviricetes</taxon>
        <taxon>Demerecviridae</taxon>
        <taxon>Markadamsvirinae</taxon>
        <taxon>Tequintavirus</taxon>
        <taxon>Tequintavirus N5</taxon>
    </lineage>
</organism>
<evidence type="ECO:0000313" key="2">
    <source>
        <dbReference type="Proteomes" id="UP000594606"/>
    </source>
</evidence>
<sequence length="41" mass="4288">MIISVASHGKVDPLGLLTVYSKFPPVSITVFISATSFSSCS</sequence>
<evidence type="ECO:0000313" key="1">
    <source>
        <dbReference type="EMBL" id="QPI15189.1"/>
    </source>
</evidence>
<keyword evidence="2" id="KW-1185">Reference proteome</keyword>
<name>A0A7S9SRK9_9CAUD</name>
<accession>A0A7S9SRK9</accession>
<dbReference type="EMBL" id="MW006479">
    <property type="protein sequence ID" value="QPI15189.1"/>
    <property type="molecule type" value="Genomic_DNA"/>
</dbReference>
<dbReference type="Proteomes" id="UP000594606">
    <property type="component" value="Segment"/>
</dbReference>
<protein>
    <submittedName>
        <fullName evidence="1">Uncharacterized protein</fullName>
    </submittedName>
</protein>
<proteinExistence type="predicted"/>
<gene>
    <name evidence="1" type="ORF">GECvBN5_gp173</name>
</gene>
<reference evidence="1 2" key="1">
    <citation type="submission" date="2020-09" db="EMBL/GenBank/DDBJ databases">
        <authorList>
            <person name="Makalatia K."/>
            <person name="Wagemans J."/>
        </authorList>
    </citation>
    <scope>NUCLEOTIDE SEQUENCE [LARGE SCALE GENOMIC DNA]</scope>
</reference>